<reference evidence="1" key="2">
    <citation type="journal article" date="2015" name="Data Brief">
        <title>Shoot transcriptome of the giant reed, Arundo donax.</title>
        <authorList>
            <person name="Barrero R.A."/>
            <person name="Guerrero F.D."/>
            <person name="Moolhuijzen P."/>
            <person name="Goolsby J.A."/>
            <person name="Tidwell J."/>
            <person name="Bellgard S.E."/>
            <person name="Bellgard M.I."/>
        </authorList>
    </citation>
    <scope>NUCLEOTIDE SEQUENCE</scope>
    <source>
        <tissue evidence="1">Shoot tissue taken approximately 20 cm above the soil surface</tissue>
    </source>
</reference>
<dbReference type="EMBL" id="GBRH01187111">
    <property type="protein sequence ID" value="JAE10785.1"/>
    <property type="molecule type" value="Transcribed_RNA"/>
</dbReference>
<sequence length="55" mass="6523">MRYIKKTMGKFKDKQLCGNYMLWKRLLAAPISVARRANQQELLQVQNRKAKGRRS</sequence>
<protein>
    <submittedName>
        <fullName evidence="1">Uncharacterized protein</fullName>
    </submittedName>
</protein>
<dbReference type="AlphaFoldDB" id="A0A0A9FCM9"/>
<organism evidence="1">
    <name type="scientific">Arundo donax</name>
    <name type="common">Giant reed</name>
    <name type="synonym">Donax arundinaceus</name>
    <dbReference type="NCBI Taxonomy" id="35708"/>
    <lineage>
        <taxon>Eukaryota</taxon>
        <taxon>Viridiplantae</taxon>
        <taxon>Streptophyta</taxon>
        <taxon>Embryophyta</taxon>
        <taxon>Tracheophyta</taxon>
        <taxon>Spermatophyta</taxon>
        <taxon>Magnoliopsida</taxon>
        <taxon>Liliopsida</taxon>
        <taxon>Poales</taxon>
        <taxon>Poaceae</taxon>
        <taxon>PACMAD clade</taxon>
        <taxon>Arundinoideae</taxon>
        <taxon>Arundineae</taxon>
        <taxon>Arundo</taxon>
    </lineage>
</organism>
<reference evidence="1" key="1">
    <citation type="submission" date="2014-09" db="EMBL/GenBank/DDBJ databases">
        <authorList>
            <person name="Magalhaes I.L.F."/>
            <person name="Oliveira U."/>
            <person name="Santos F.R."/>
            <person name="Vidigal T.H.D.A."/>
            <person name="Brescovit A.D."/>
            <person name="Santos A.J."/>
        </authorList>
    </citation>
    <scope>NUCLEOTIDE SEQUENCE</scope>
    <source>
        <tissue evidence="1">Shoot tissue taken approximately 20 cm above the soil surface</tissue>
    </source>
</reference>
<proteinExistence type="predicted"/>
<accession>A0A0A9FCM9</accession>
<name>A0A0A9FCM9_ARUDO</name>
<evidence type="ECO:0000313" key="1">
    <source>
        <dbReference type="EMBL" id="JAE10785.1"/>
    </source>
</evidence>